<name>A0ABS9IWF7_9ACTN</name>
<dbReference type="RefSeq" id="WP_236999126.1">
    <property type="nucleotide sequence ID" value="NZ_JAKKOR010000011.1"/>
</dbReference>
<dbReference type="PANTHER" id="PTHR43537">
    <property type="entry name" value="TRANSCRIPTIONAL REGULATOR, GNTR FAMILY"/>
    <property type="match status" value="1"/>
</dbReference>
<dbReference type="Pfam" id="PF00392">
    <property type="entry name" value="GntR"/>
    <property type="match status" value="1"/>
</dbReference>
<keyword evidence="1" id="KW-0805">Transcription regulation</keyword>
<dbReference type="InterPro" id="IPR036390">
    <property type="entry name" value="WH_DNA-bd_sf"/>
</dbReference>
<dbReference type="PANTHER" id="PTHR43537:SF24">
    <property type="entry name" value="GLUCONATE OPERON TRANSCRIPTIONAL REPRESSOR"/>
    <property type="match status" value="1"/>
</dbReference>
<dbReference type="InterPro" id="IPR000524">
    <property type="entry name" value="Tscrpt_reg_HTH_GntR"/>
</dbReference>
<gene>
    <name evidence="5" type="ORF">L5G33_15750</name>
</gene>
<evidence type="ECO:0000256" key="3">
    <source>
        <dbReference type="ARBA" id="ARBA00023163"/>
    </source>
</evidence>
<dbReference type="InterPro" id="IPR008920">
    <property type="entry name" value="TF_FadR/GntR_C"/>
</dbReference>
<organism evidence="5 6">
    <name type="scientific">Gordonia liuliyuniae</name>
    <dbReference type="NCBI Taxonomy" id="2911517"/>
    <lineage>
        <taxon>Bacteria</taxon>
        <taxon>Bacillati</taxon>
        <taxon>Actinomycetota</taxon>
        <taxon>Actinomycetes</taxon>
        <taxon>Mycobacteriales</taxon>
        <taxon>Gordoniaceae</taxon>
        <taxon>Gordonia</taxon>
    </lineage>
</organism>
<dbReference type="InterPro" id="IPR011711">
    <property type="entry name" value="GntR_C"/>
</dbReference>
<keyword evidence="2" id="KW-0238">DNA-binding</keyword>
<dbReference type="Pfam" id="PF07729">
    <property type="entry name" value="FCD"/>
    <property type="match status" value="1"/>
</dbReference>
<dbReference type="Gene3D" id="1.20.120.530">
    <property type="entry name" value="GntR ligand-binding domain-like"/>
    <property type="match status" value="1"/>
</dbReference>
<feature type="domain" description="HTH gntR-type" evidence="4">
    <location>
        <begin position="9"/>
        <end position="76"/>
    </location>
</feature>
<accession>A0ABS9IWF7</accession>
<keyword evidence="3" id="KW-0804">Transcription</keyword>
<evidence type="ECO:0000256" key="2">
    <source>
        <dbReference type="ARBA" id="ARBA00023125"/>
    </source>
</evidence>
<protein>
    <submittedName>
        <fullName evidence="5">GntR family transcriptional regulator</fullName>
    </submittedName>
</protein>
<dbReference type="Gene3D" id="1.10.10.10">
    <property type="entry name" value="Winged helix-like DNA-binding domain superfamily/Winged helix DNA-binding domain"/>
    <property type="match status" value="1"/>
</dbReference>
<evidence type="ECO:0000313" key="6">
    <source>
        <dbReference type="Proteomes" id="UP001200110"/>
    </source>
</evidence>
<dbReference type="EMBL" id="JAKKOR010000011">
    <property type="protein sequence ID" value="MCF8589909.1"/>
    <property type="molecule type" value="Genomic_DNA"/>
</dbReference>
<dbReference type="InterPro" id="IPR036388">
    <property type="entry name" value="WH-like_DNA-bd_sf"/>
</dbReference>
<comment type="caution">
    <text evidence="5">The sequence shown here is derived from an EMBL/GenBank/DDBJ whole genome shotgun (WGS) entry which is preliminary data.</text>
</comment>
<dbReference type="SMART" id="SM00345">
    <property type="entry name" value="HTH_GNTR"/>
    <property type="match status" value="1"/>
</dbReference>
<dbReference type="PROSITE" id="PS50949">
    <property type="entry name" value="HTH_GNTR"/>
    <property type="match status" value="1"/>
</dbReference>
<proteinExistence type="predicted"/>
<dbReference type="SUPFAM" id="SSF46785">
    <property type="entry name" value="Winged helix' DNA-binding domain"/>
    <property type="match status" value="1"/>
</dbReference>
<reference evidence="5 6" key="1">
    <citation type="submission" date="2022-01" db="EMBL/GenBank/DDBJ databases">
        <authorList>
            <person name="Huang Y."/>
        </authorList>
    </citation>
    <scope>NUCLEOTIDE SEQUENCE [LARGE SCALE GENOMIC DNA]</scope>
    <source>
        <strain evidence="5 6">HY366</strain>
    </source>
</reference>
<evidence type="ECO:0000256" key="1">
    <source>
        <dbReference type="ARBA" id="ARBA00023015"/>
    </source>
</evidence>
<dbReference type="SUPFAM" id="SSF48008">
    <property type="entry name" value="GntR ligand-binding domain-like"/>
    <property type="match status" value="1"/>
</dbReference>
<dbReference type="Proteomes" id="UP001200110">
    <property type="component" value="Unassembled WGS sequence"/>
</dbReference>
<evidence type="ECO:0000313" key="5">
    <source>
        <dbReference type="EMBL" id="MCF8589909.1"/>
    </source>
</evidence>
<evidence type="ECO:0000259" key="4">
    <source>
        <dbReference type="PROSITE" id="PS50949"/>
    </source>
</evidence>
<keyword evidence="6" id="KW-1185">Reference proteome</keyword>
<sequence length="223" mass="24770">MSTSGPARQQLTDEVADRLRWKIMTGELAPGGFIRLDEAAVEFGCSVTPVREALVALRSEGLVRSYAHRGFAVAALSRRDIVDIFWMQAELSARMAMRVPENSTLTTALPRLNETVDRLEVAVDAGNARAISATEREFHRAIYRLADSPKAAWLLGSVARYSPFELYAEDPEWGRLTVAGHRRLIAMIGDDDKPGIHAEVRAAYTDARDRLIARLDASGFWQD</sequence>